<dbReference type="RefSeq" id="XP_038739968.1">
    <property type="nucleotide sequence ID" value="XM_038894711.1"/>
</dbReference>
<keyword evidence="6" id="KW-0206">Cytoskeleton</keyword>
<accession>A0A9P6HTA1</accession>
<evidence type="ECO:0000313" key="9">
    <source>
        <dbReference type="EMBL" id="KAF9870507.1"/>
    </source>
</evidence>
<evidence type="ECO:0000313" key="10">
    <source>
        <dbReference type="Proteomes" id="UP000781932"/>
    </source>
</evidence>
<dbReference type="PROSITE" id="PS50245">
    <property type="entry name" value="CAP_GLY_2"/>
    <property type="match status" value="1"/>
</dbReference>
<keyword evidence="5" id="KW-0175">Coiled coil</keyword>
<keyword evidence="4" id="KW-0243">Dynein</keyword>
<dbReference type="EMBL" id="JAATWM020000053">
    <property type="protein sequence ID" value="KAF9870507.1"/>
    <property type="molecule type" value="Genomic_DNA"/>
</dbReference>
<evidence type="ECO:0000256" key="7">
    <source>
        <dbReference type="SAM" id="MobiDB-lite"/>
    </source>
</evidence>
<dbReference type="GO" id="GO:0030286">
    <property type="term" value="C:dynein complex"/>
    <property type="evidence" value="ECO:0007669"/>
    <property type="project" value="UniProtKB-KW"/>
</dbReference>
<dbReference type="AlphaFoldDB" id="A0A9P6HTA1"/>
<dbReference type="SMART" id="SM01052">
    <property type="entry name" value="CAP_GLY"/>
    <property type="match status" value="1"/>
</dbReference>
<sequence length="154" mass="16424">MSDLVVGQTVRLSDGRTGVVRFVGSTHFASGDWVGIELEDDSGKNDGSVQGERYFDCGMGHGMFVRPTTLAIIAQAPATAKPAARRPSRPTSFNPGTGRSQTDSGLTKRMSLNAPSPSPGPKGSRPSSITNQITNKTARIGHIEYRTIKNNHTI</sequence>
<dbReference type="PANTHER" id="PTHR18916:SF6">
    <property type="entry name" value="DYNACTIN SUBUNIT 1"/>
    <property type="match status" value="1"/>
</dbReference>
<evidence type="ECO:0000256" key="6">
    <source>
        <dbReference type="ARBA" id="ARBA00023212"/>
    </source>
</evidence>
<organism evidence="9 10">
    <name type="scientific">Colletotrichum karsti</name>
    <dbReference type="NCBI Taxonomy" id="1095194"/>
    <lineage>
        <taxon>Eukaryota</taxon>
        <taxon>Fungi</taxon>
        <taxon>Dikarya</taxon>
        <taxon>Ascomycota</taxon>
        <taxon>Pezizomycotina</taxon>
        <taxon>Sordariomycetes</taxon>
        <taxon>Hypocreomycetidae</taxon>
        <taxon>Glomerellales</taxon>
        <taxon>Glomerellaceae</taxon>
        <taxon>Colletotrichum</taxon>
        <taxon>Colletotrichum boninense species complex</taxon>
    </lineage>
</organism>
<keyword evidence="3" id="KW-0493">Microtubule</keyword>
<dbReference type="Gene3D" id="2.30.30.190">
    <property type="entry name" value="CAP Gly-rich-like domain"/>
    <property type="match status" value="1"/>
</dbReference>
<keyword evidence="2" id="KW-0963">Cytoplasm</keyword>
<feature type="compositionally biased region" description="Polar residues" evidence="7">
    <location>
        <begin position="92"/>
        <end position="105"/>
    </location>
</feature>
<evidence type="ECO:0000256" key="4">
    <source>
        <dbReference type="ARBA" id="ARBA00023017"/>
    </source>
</evidence>
<dbReference type="Pfam" id="PF01302">
    <property type="entry name" value="CAP_GLY"/>
    <property type="match status" value="1"/>
</dbReference>
<evidence type="ECO:0000259" key="8">
    <source>
        <dbReference type="PROSITE" id="PS50245"/>
    </source>
</evidence>
<dbReference type="PROSITE" id="PS00845">
    <property type="entry name" value="CAP_GLY_1"/>
    <property type="match status" value="1"/>
</dbReference>
<comment type="subcellular location">
    <subcellularLocation>
        <location evidence="1">Cytoplasm</location>
        <location evidence="1">Cytoskeleton</location>
        <location evidence="1">Spindle</location>
    </subcellularLocation>
</comment>
<feature type="domain" description="CAP-Gly" evidence="8">
    <location>
        <begin position="24"/>
        <end position="66"/>
    </location>
</feature>
<dbReference type="GO" id="GO:0051286">
    <property type="term" value="C:cell tip"/>
    <property type="evidence" value="ECO:0007669"/>
    <property type="project" value="TreeGrafter"/>
</dbReference>
<evidence type="ECO:0000256" key="1">
    <source>
        <dbReference type="ARBA" id="ARBA00004186"/>
    </source>
</evidence>
<protein>
    <submittedName>
        <fullName evidence="9">Dynactin</fullName>
    </submittedName>
</protein>
<reference evidence="9" key="2">
    <citation type="submission" date="2020-11" db="EMBL/GenBank/DDBJ databases">
        <title>Whole genome sequencing of Colletotrichum sp.</title>
        <authorList>
            <person name="Li H."/>
        </authorList>
    </citation>
    <scope>NUCLEOTIDE SEQUENCE</scope>
    <source>
        <strain evidence="9">CkLH20</strain>
    </source>
</reference>
<dbReference type="GO" id="GO:0005874">
    <property type="term" value="C:microtubule"/>
    <property type="evidence" value="ECO:0007669"/>
    <property type="project" value="UniProtKB-KW"/>
</dbReference>
<dbReference type="GO" id="GO:0000743">
    <property type="term" value="P:nuclear migration involved in conjugation with cellular fusion"/>
    <property type="evidence" value="ECO:0007669"/>
    <property type="project" value="TreeGrafter"/>
</dbReference>
<dbReference type="GO" id="GO:0000132">
    <property type="term" value="P:establishment of mitotic spindle orientation"/>
    <property type="evidence" value="ECO:0007669"/>
    <property type="project" value="TreeGrafter"/>
</dbReference>
<dbReference type="Proteomes" id="UP000781932">
    <property type="component" value="Unassembled WGS sequence"/>
</dbReference>
<name>A0A9P6HTA1_9PEZI</name>
<keyword evidence="10" id="KW-1185">Reference proteome</keyword>
<dbReference type="GO" id="GO:0005816">
    <property type="term" value="C:spindle pole body"/>
    <property type="evidence" value="ECO:0007669"/>
    <property type="project" value="TreeGrafter"/>
</dbReference>
<dbReference type="InterPro" id="IPR036859">
    <property type="entry name" value="CAP-Gly_dom_sf"/>
</dbReference>
<comment type="caution">
    <text evidence="9">The sequence shown here is derived from an EMBL/GenBank/DDBJ whole genome shotgun (WGS) entry which is preliminary data.</text>
</comment>
<evidence type="ECO:0000256" key="5">
    <source>
        <dbReference type="ARBA" id="ARBA00023054"/>
    </source>
</evidence>
<evidence type="ECO:0000256" key="3">
    <source>
        <dbReference type="ARBA" id="ARBA00022701"/>
    </source>
</evidence>
<dbReference type="OrthoDB" id="4836253at2759"/>
<dbReference type="GeneID" id="62167785"/>
<dbReference type="InterPro" id="IPR000938">
    <property type="entry name" value="CAP-Gly_domain"/>
</dbReference>
<dbReference type="SUPFAM" id="SSF74924">
    <property type="entry name" value="Cap-Gly domain"/>
    <property type="match status" value="1"/>
</dbReference>
<proteinExistence type="predicted"/>
<reference evidence="9" key="1">
    <citation type="submission" date="2020-03" db="EMBL/GenBank/DDBJ databases">
        <authorList>
            <person name="He L."/>
        </authorList>
    </citation>
    <scope>NUCLEOTIDE SEQUENCE</scope>
    <source>
        <strain evidence="9">CkLH20</strain>
    </source>
</reference>
<dbReference type="PANTHER" id="PTHR18916">
    <property type="entry name" value="DYNACTIN 1-RELATED MICROTUBULE-BINDING"/>
    <property type="match status" value="1"/>
</dbReference>
<evidence type="ECO:0000256" key="2">
    <source>
        <dbReference type="ARBA" id="ARBA00022490"/>
    </source>
</evidence>
<gene>
    <name evidence="9" type="ORF">CkaCkLH20_11997</name>
</gene>
<dbReference type="GO" id="GO:0005819">
    <property type="term" value="C:spindle"/>
    <property type="evidence" value="ECO:0007669"/>
    <property type="project" value="UniProtKB-SubCell"/>
</dbReference>
<feature type="region of interest" description="Disordered" evidence="7">
    <location>
        <begin position="76"/>
        <end position="138"/>
    </location>
</feature>